<organism evidence="1">
    <name type="scientific">Sesamum calycinum</name>
    <dbReference type="NCBI Taxonomy" id="2727403"/>
    <lineage>
        <taxon>Eukaryota</taxon>
        <taxon>Viridiplantae</taxon>
        <taxon>Streptophyta</taxon>
        <taxon>Embryophyta</taxon>
        <taxon>Tracheophyta</taxon>
        <taxon>Spermatophyta</taxon>
        <taxon>Magnoliopsida</taxon>
        <taxon>eudicotyledons</taxon>
        <taxon>Gunneridae</taxon>
        <taxon>Pentapetalae</taxon>
        <taxon>asterids</taxon>
        <taxon>lamiids</taxon>
        <taxon>Lamiales</taxon>
        <taxon>Pedaliaceae</taxon>
        <taxon>Sesamum</taxon>
    </lineage>
</organism>
<dbReference type="PANTHER" id="PTHR11439:SF465">
    <property type="entry name" value="REVERSE TRANSCRIPTASE TY1_COPIA-TYPE DOMAIN-CONTAINING PROTEIN"/>
    <property type="match status" value="1"/>
</dbReference>
<evidence type="ECO:0000313" key="1">
    <source>
        <dbReference type="EMBL" id="KAL0324578.1"/>
    </source>
</evidence>
<dbReference type="CDD" id="cd09272">
    <property type="entry name" value="RNase_HI_RT_Ty1"/>
    <property type="match status" value="1"/>
</dbReference>
<dbReference type="EMBL" id="JACGWM010000015">
    <property type="protein sequence ID" value="KAL0324578.1"/>
    <property type="molecule type" value="Genomic_DNA"/>
</dbReference>
<dbReference type="SUPFAM" id="SSF56672">
    <property type="entry name" value="DNA/RNA polymerases"/>
    <property type="match status" value="1"/>
</dbReference>
<dbReference type="AlphaFoldDB" id="A0AAW2M1U3"/>
<comment type="caution">
    <text evidence="1">The sequence shown here is derived from an EMBL/GenBank/DDBJ whole genome shotgun (WGS) entry which is preliminary data.</text>
</comment>
<accession>A0AAW2M1U3</accession>
<dbReference type="InterPro" id="IPR043502">
    <property type="entry name" value="DNA/RNA_pol_sf"/>
</dbReference>
<reference evidence="1" key="2">
    <citation type="journal article" date="2024" name="Plant">
        <title>Genomic evolution and insights into agronomic trait innovations of Sesamum species.</title>
        <authorList>
            <person name="Miao H."/>
            <person name="Wang L."/>
            <person name="Qu L."/>
            <person name="Liu H."/>
            <person name="Sun Y."/>
            <person name="Le M."/>
            <person name="Wang Q."/>
            <person name="Wei S."/>
            <person name="Zheng Y."/>
            <person name="Lin W."/>
            <person name="Duan Y."/>
            <person name="Cao H."/>
            <person name="Xiong S."/>
            <person name="Wang X."/>
            <person name="Wei L."/>
            <person name="Li C."/>
            <person name="Ma Q."/>
            <person name="Ju M."/>
            <person name="Zhao R."/>
            <person name="Li G."/>
            <person name="Mu C."/>
            <person name="Tian Q."/>
            <person name="Mei H."/>
            <person name="Zhang T."/>
            <person name="Gao T."/>
            <person name="Zhang H."/>
        </authorList>
    </citation>
    <scope>NUCLEOTIDE SEQUENCE</scope>
    <source>
        <strain evidence="1">KEN8</strain>
    </source>
</reference>
<name>A0AAW2M1U3_9LAMI</name>
<dbReference type="PANTHER" id="PTHR11439">
    <property type="entry name" value="GAG-POL-RELATED RETROTRANSPOSON"/>
    <property type="match status" value="1"/>
</dbReference>
<sequence>MWYKAHLDKRCETRSKKGVENRSKKQNKTYSNMHSSMDILMRRCLCLHWRDISRYNKALSAGNSLDALTTVKRYLDNLFTIKDLGFAKYFLATPLPAGIKFDATFVQQLSQFIQHHSEAHWDAALHLVRYLKGTSTLDFFFPTSSSFQLSAFLDSDWASCIDTRRSVTGFYIFMGGSLISWKTKKQATVSPLSAEAEYQSMGSTVCELLWISCILQEFNISIPAPIHFHCDNKAAIHITENPVEHERTNTSTFTATLCATI</sequence>
<gene>
    <name evidence="1" type="ORF">Scaly_2424900</name>
</gene>
<proteinExistence type="predicted"/>
<reference evidence="1" key="1">
    <citation type="submission" date="2020-06" db="EMBL/GenBank/DDBJ databases">
        <authorList>
            <person name="Li T."/>
            <person name="Hu X."/>
            <person name="Zhang T."/>
            <person name="Song X."/>
            <person name="Zhang H."/>
            <person name="Dai N."/>
            <person name="Sheng W."/>
            <person name="Hou X."/>
            <person name="Wei L."/>
        </authorList>
    </citation>
    <scope>NUCLEOTIDE SEQUENCE</scope>
    <source>
        <strain evidence="1">KEN8</strain>
        <tissue evidence="1">Leaf</tissue>
    </source>
</reference>
<protein>
    <submittedName>
        <fullName evidence="1">Mitochondrial protein</fullName>
    </submittedName>
</protein>